<reference evidence="2" key="1">
    <citation type="submission" date="2011-08" db="EMBL/GenBank/DDBJ databases">
        <authorList>
            <person name="Rombauts S."/>
        </authorList>
    </citation>
    <scope>NUCLEOTIDE SEQUENCE</scope>
    <source>
        <strain evidence="2">London</strain>
    </source>
</reference>
<dbReference type="AlphaFoldDB" id="T1KRS5"/>
<evidence type="ECO:0000313" key="1">
    <source>
        <dbReference type="EnsemblMetazoa" id="tetur19g00550.1"/>
    </source>
</evidence>
<keyword evidence="2" id="KW-1185">Reference proteome</keyword>
<accession>T1KRS5</accession>
<reference evidence="1" key="2">
    <citation type="submission" date="2015-06" db="UniProtKB">
        <authorList>
            <consortium name="EnsemblMetazoa"/>
        </authorList>
    </citation>
    <scope>IDENTIFICATION</scope>
</reference>
<organism evidence="1 2">
    <name type="scientific">Tetranychus urticae</name>
    <name type="common">Two-spotted spider mite</name>
    <dbReference type="NCBI Taxonomy" id="32264"/>
    <lineage>
        <taxon>Eukaryota</taxon>
        <taxon>Metazoa</taxon>
        <taxon>Ecdysozoa</taxon>
        <taxon>Arthropoda</taxon>
        <taxon>Chelicerata</taxon>
        <taxon>Arachnida</taxon>
        <taxon>Acari</taxon>
        <taxon>Acariformes</taxon>
        <taxon>Trombidiformes</taxon>
        <taxon>Prostigmata</taxon>
        <taxon>Eleutherengona</taxon>
        <taxon>Raphignathae</taxon>
        <taxon>Tetranychoidea</taxon>
        <taxon>Tetranychidae</taxon>
        <taxon>Tetranychus</taxon>
    </lineage>
</organism>
<dbReference type="EMBL" id="CAEY01000418">
    <property type="status" value="NOT_ANNOTATED_CDS"/>
    <property type="molecule type" value="Genomic_DNA"/>
</dbReference>
<proteinExistence type="predicted"/>
<name>T1KRS5_TETUR</name>
<protein>
    <submittedName>
        <fullName evidence="1">Uncharacterized protein</fullName>
    </submittedName>
</protein>
<dbReference type="Proteomes" id="UP000015104">
    <property type="component" value="Unassembled WGS sequence"/>
</dbReference>
<sequence length="21" mass="2482">MYGYSVRYTTDQSISMRPVNI</sequence>
<dbReference type="EnsemblMetazoa" id="tetur19g00550.1">
    <property type="protein sequence ID" value="tetur19g00550.1"/>
    <property type="gene ID" value="tetur19g00550"/>
</dbReference>
<dbReference type="HOGENOM" id="CLU_3427056_0_0_1"/>
<evidence type="ECO:0000313" key="2">
    <source>
        <dbReference type="Proteomes" id="UP000015104"/>
    </source>
</evidence>